<feature type="non-terminal residue" evidence="2">
    <location>
        <position position="66"/>
    </location>
</feature>
<feature type="compositionally biased region" description="Pro residues" evidence="1">
    <location>
        <begin position="56"/>
        <end position="66"/>
    </location>
</feature>
<dbReference type="Proteomes" id="UP000838878">
    <property type="component" value="Chromosome 12"/>
</dbReference>
<evidence type="ECO:0000256" key="1">
    <source>
        <dbReference type="SAM" id="MobiDB-lite"/>
    </source>
</evidence>
<protein>
    <submittedName>
        <fullName evidence="2">Uncharacterized protein</fullName>
    </submittedName>
</protein>
<reference evidence="2" key="1">
    <citation type="submission" date="2021-12" db="EMBL/GenBank/DDBJ databases">
        <authorList>
            <person name="Martin H S."/>
        </authorList>
    </citation>
    <scope>NUCLEOTIDE SEQUENCE</scope>
</reference>
<proteinExistence type="predicted"/>
<evidence type="ECO:0000313" key="2">
    <source>
        <dbReference type="EMBL" id="CAH0717534.1"/>
    </source>
</evidence>
<feature type="region of interest" description="Disordered" evidence="1">
    <location>
        <begin position="42"/>
        <end position="66"/>
    </location>
</feature>
<gene>
    <name evidence="2" type="ORF">BINO364_LOCUS4131</name>
</gene>
<keyword evidence="3" id="KW-1185">Reference proteome</keyword>
<dbReference type="AlphaFoldDB" id="A0A8J9Y3K6"/>
<evidence type="ECO:0000313" key="3">
    <source>
        <dbReference type="Proteomes" id="UP000838878"/>
    </source>
</evidence>
<organism evidence="2 3">
    <name type="scientific">Brenthis ino</name>
    <name type="common">lesser marbled fritillary</name>
    <dbReference type="NCBI Taxonomy" id="405034"/>
    <lineage>
        <taxon>Eukaryota</taxon>
        <taxon>Metazoa</taxon>
        <taxon>Ecdysozoa</taxon>
        <taxon>Arthropoda</taxon>
        <taxon>Hexapoda</taxon>
        <taxon>Insecta</taxon>
        <taxon>Pterygota</taxon>
        <taxon>Neoptera</taxon>
        <taxon>Endopterygota</taxon>
        <taxon>Lepidoptera</taxon>
        <taxon>Glossata</taxon>
        <taxon>Ditrysia</taxon>
        <taxon>Papilionoidea</taxon>
        <taxon>Nymphalidae</taxon>
        <taxon>Heliconiinae</taxon>
        <taxon>Argynnini</taxon>
        <taxon>Brenthis</taxon>
    </lineage>
</organism>
<sequence>MYQVSTALDEKLYRSEIADRLYQIIANLCGCVERSETACAVPQRESPTDVRAAVSHPPPPATTESA</sequence>
<name>A0A8J9Y3K6_9NEOP</name>
<dbReference type="EMBL" id="OV170232">
    <property type="protein sequence ID" value="CAH0717534.1"/>
    <property type="molecule type" value="Genomic_DNA"/>
</dbReference>
<accession>A0A8J9Y3K6</accession>